<reference evidence="3" key="2">
    <citation type="submission" date="2014-06" db="EMBL/GenBank/DDBJ databases">
        <authorList>
            <person name="Aslett M."/>
        </authorList>
    </citation>
    <scope>NUCLEOTIDE SEQUENCE</scope>
</reference>
<feature type="domain" description="MIF4G" evidence="2">
    <location>
        <begin position="63"/>
        <end position="276"/>
    </location>
</feature>
<dbReference type="EMBL" id="LK028576">
    <property type="protein sequence ID" value="CDS16560.1"/>
    <property type="molecule type" value="Genomic_DNA"/>
</dbReference>
<accession>A0A068WG30</accession>
<dbReference type="GO" id="GO:0003723">
    <property type="term" value="F:RNA binding"/>
    <property type="evidence" value="ECO:0007669"/>
    <property type="project" value="InterPro"/>
</dbReference>
<feature type="compositionally biased region" description="Acidic residues" evidence="1">
    <location>
        <begin position="996"/>
        <end position="1013"/>
    </location>
</feature>
<dbReference type="Proteomes" id="UP000492820">
    <property type="component" value="Unassembled WGS sequence"/>
</dbReference>
<evidence type="ECO:0000256" key="1">
    <source>
        <dbReference type="SAM" id="MobiDB-lite"/>
    </source>
</evidence>
<evidence type="ECO:0000259" key="2">
    <source>
        <dbReference type="SMART" id="SM00543"/>
    </source>
</evidence>
<dbReference type="GO" id="GO:0000184">
    <property type="term" value="P:nuclear-transcribed mRNA catabolic process, nonsense-mediated decay"/>
    <property type="evidence" value="ECO:0007669"/>
    <property type="project" value="InterPro"/>
</dbReference>
<feature type="compositionally biased region" description="Basic and acidic residues" evidence="1">
    <location>
        <begin position="463"/>
        <end position="475"/>
    </location>
</feature>
<name>A0A068WG30_ECHGR</name>
<evidence type="ECO:0000313" key="5">
    <source>
        <dbReference type="WBParaSite" id="EgrG_000898200"/>
    </source>
</evidence>
<dbReference type="SUPFAM" id="SSF48371">
    <property type="entry name" value="ARM repeat"/>
    <property type="match status" value="3"/>
</dbReference>
<dbReference type="FunFam" id="1.25.40.180:FF:000014">
    <property type="entry name" value="Putative regulator of nonsense transcripts 2"/>
    <property type="match status" value="1"/>
</dbReference>
<reference evidence="3 4" key="1">
    <citation type="journal article" date="2013" name="Nature">
        <title>The genomes of four tapeworm species reveal adaptations to parasitism.</title>
        <authorList>
            <person name="Tsai I.J."/>
            <person name="Zarowiecki M."/>
            <person name="Holroyd N."/>
            <person name="Garciarrubio A."/>
            <person name="Sanchez-Flores A."/>
            <person name="Brooks K.L."/>
            <person name="Tracey A."/>
            <person name="Bobes R.J."/>
            <person name="Fragoso G."/>
            <person name="Sciutto E."/>
            <person name="Aslett M."/>
            <person name="Beasley H."/>
            <person name="Bennett H.M."/>
            <person name="Cai J."/>
            <person name="Camicia F."/>
            <person name="Clark R."/>
            <person name="Cucher M."/>
            <person name="De Silva N."/>
            <person name="Day T.A."/>
            <person name="Deplazes P."/>
            <person name="Estrada K."/>
            <person name="Fernandez C."/>
            <person name="Holland P.W."/>
            <person name="Hou J."/>
            <person name="Hu S."/>
            <person name="Huckvale T."/>
            <person name="Hung S.S."/>
            <person name="Kamenetzky L."/>
            <person name="Keane J.A."/>
            <person name="Kiss F."/>
            <person name="Koziol U."/>
            <person name="Lambert O."/>
            <person name="Liu K."/>
            <person name="Luo X."/>
            <person name="Luo Y."/>
            <person name="Macchiaroli N."/>
            <person name="Nichol S."/>
            <person name="Paps J."/>
            <person name="Parkinson J."/>
            <person name="Pouchkina-Stantcheva N."/>
            <person name="Riddiford N."/>
            <person name="Rosenzvit M."/>
            <person name="Salinas G."/>
            <person name="Wasmuth J.D."/>
            <person name="Zamanian M."/>
            <person name="Zheng Y."/>
            <person name="Cai X."/>
            <person name="Soberon X."/>
            <person name="Olson P.D."/>
            <person name="Laclette J.P."/>
            <person name="Brehm K."/>
            <person name="Berriman M."/>
            <person name="Garciarrubio A."/>
            <person name="Bobes R.J."/>
            <person name="Fragoso G."/>
            <person name="Sanchez-Flores A."/>
            <person name="Estrada K."/>
            <person name="Cevallos M.A."/>
            <person name="Morett E."/>
            <person name="Gonzalez V."/>
            <person name="Portillo T."/>
            <person name="Ochoa-Leyva A."/>
            <person name="Jose M.V."/>
            <person name="Sciutto E."/>
            <person name="Landa A."/>
            <person name="Jimenez L."/>
            <person name="Valdes V."/>
            <person name="Carrero J.C."/>
            <person name="Larralde C."/>
            <person name="Morales-Montor J."/>
            <person name="Limon-Lason J."/>
            <person name="Soberon X."/>
            <person name="Laclette J.P."/>
        </authorList>
    </citation>
    <scope>NUCLEOTIDE SEQUENCE [LARGE SCALE GENOMIC DNA]</scope>
</reference>
<organism evidence="3">
    <name type="scientific">Echinococcus granulosus</name>
    <name type="common">Hydatid tapeworm</name>
    <dbReference type="NCBI Taxonomy" id="6210"/>
    <lineage>
        <taxon>Eukaryota</taxon>
        <taxon>Metazoa</taxon>
        <taxon>Spiralia</taxon>
        <taxon>Lophotrochozoa</taxon>
        <taxon>Platyhelminthes</taxon>
        <taxon>Cestoda</taxon>
        <taxon>Eucestoda</taxon>
        <taxon>Cyclophyllidea</taxon>
        <taxon>Taeniidae</taxon>
        <taxon>Echinococcus</taxon>
        <taxon>Echinococcus granulosus group</taxon>
    </lineage>
</organism>
<feature type="domain" description="MIF4G" evidence="2">
    <location>
        <begin position="690"/>
        <end position="947"/>
    </location>
</feature>
<feature type="region of interest" description="Disordered" evidence="1">
    <location>
        <begin position="891"/>
        <end position="911"/>
    </location>
</feature>
<dbReference type="SMART" id="SM00543">
    <property type="entry name" value="MIF4G"/>
    <property type="match status" value="3"/>
</dbReference>
<feature type="compositionally biased region" description="Acidic residues" evidence="1">
    <location>
        <begin position="1041"/>
        <end position="1087"/>
    </location>
</feature>
<gene>
    <name evidence="3" type="ORF">EgrG_000898200</name>
</gene>
<dbReference type="GO" id="GO:0005737">
    <property type="term" value="C:cytoplasm"/>
    <property type="evidence" value="ECO:0007669"/>
    <property type="project" value="TreeGrafter"/>
</dbReference>
<dbReference type="InterPro" id="IPR003890">
    <property type="entry name" value="MIF4G-like_typ-3"/>
</dbReference>
<feature type="domain" description="MIF4G" evidence="2">
    <location>
        <begin position="485"/>
        <end position="674"/>
    </location>
</feature>
<evidence type="ECO:0000313" key="4">
    <source>
        <dbReference type="Proteomes" id="UP000492820"/>
    </source>
</evidence>
<feature type="compositionally biased region" description="Low complexity" evidence="1">
    <location>
        <begin position="445"/>
        <end position="460"/>
    </location>
</feature>
<dbReference type="Pfam" id="PF02854">
    <property type="entry name" value="MIF4G"/>
    <property type="match status" value="3"/>
</dbReference>
<dbReference type="OrthoDB" id="27832at2759"/>
<dbReference type="WBParaSite" id="EgrG_000898200">
    <property type="protein sequence ID" value="EgrG_000898200"/>
    <property type="gene ID" value="EgrG_000898200"/>
</dbReference>
<dbReference type="Gene3D" id="1.25.40.180">
    <property type="match status" value="3"/>
</dbReference>
<evidence type="ECO:0000313" key="3">
    <source>
        <dbReference type="EMBL" id="CDS16560.1"/>
    </source>
</evidence>
<dbReference type="GO" id="GO:0035145">
    <property type="term" value="C:exon-exon junction complex"/>
    <property type="evidence" value="ECO:0007669"/>
    <property type="project" value="TreeGrafter"/>
</dbReference>
<feature type="compositionally biased region" description="Acidic residues" evidence="1">
    <location>
        <begin position="420"/>
        <end position="429"/>
    </location>
</feature>
<feature type="compositionally biased region" description="Low complexity" evidence="1">
    <location>
        <begin position="1404"/>
        <end position="1413"/>
    </location>
</feature>
<dbReference type="InterPro" id="IPR039762">
    <property type="entry name" value="Nmd2/UPF2"/>
</dbReference>
<feature type="region of interest" description="Disordered" evidence="1">
    <location>
        <begin position="1387"/>
        <end position="1425"/>
    </location>
</feature>
<feature type="region of interest" description="Disordered" evidence="1">
    <location>
        <begin position="389"/>
        <end position="480"/>
    </location>
</feature>
<proteinExistence type="predicted"/>
<feature type="region of interest" description="Disordered" evidence="1">
    <location>
        <begin position="996"/>
        <end position="1091"/>
    </location>
</feature>
<dbReference type="InterPro" id="IPR016024">
    <property type="entry name" value="ARM-type_fold"/>
</dbReference>
<reference evidence="5" key="3">
    <citation type="submission" date="2020-10" db="UniProtKB">
        <authorList>
            <consortium name="WormBaseParasite"/>
        </authorList>
    </citation>
    <scope>IDENTIFICATION</scope>
</reference>
<feature type="compositionally biased region" description="Basic and acidic residues" evidence="1">
    <location>
        <begin position="893"/>
        <end position="902"/>
    </location>
</feature>
<feature type="region of interest" description="Disordered" evidence="1">
    <location>
        <begin position="333"/>
        <end position="355"/>
    </location>
</feature>
<dbReference type="PANTHER" id="PTHR12839">
    <property type="entry name" value="NONSENSE-MEDIATED MRNA DECAY PROTEIN 2 UP-FRAMESHIFT SUPPRESSOR 2"/>
    <property type="match status" value="1"/>
</dbReference>
<sequence>MMFEAAKSRPPSPGDEENKKVLSDYMSEIAEKLTMKSDLLRENNAAVNNWPDERFFSKKDSTLKKNTAFVKKIRNLTESSKESLLKDFEGLNLSKYVAEVATAITEPKVKMTDIPFMLQLCSLMHRRYSDFSSLLLDAWKKVFSQQKTEKAQNLSKLRVDLVLFADSITVGVLPENDSVRLLALQLTQLTNGDKNFVNIGIVSSFVKACGDDWAGLIPRKYTTLAKKYGATIRRSAFLPKERKTKCRGLFHDYYTAALERLTGMAKEARRVIASNRHQMFTKGEVHPERHEKEMQLVATCKKFHEAVSILADVVDKEAPPAMETLVAVEEDENNGLKTEGQLHVSEGGDADNSSLFEDEDTRLFYESLQDIRAMIPAILYKESEQSTSKMAQLKKDDPASADESSNDEIDVEKVESELAQAEEEAEEDIICPKTLEAGQEGGGLSSTSANGSAASSTSTGQKSVDKFSPETREEEGPPSAKMMMDTFLTQLPKCVNRDLIDRAAYDFCVNLNKKPNRRRLANALASVPRTRYDLLPFYARFVATLNPVMPDLSQDLNNALLQEFRWHLHKKDQVNLESKLKTVRFIGELVKFRVFPADEALNCVKRLLPNFVHHQIDMACGLLDTCGRFLYRSPATHRRTQIYLEIMLRKKNALHMDARYSLMIENTFFFCDPPKNATNFGQVELTPLQRFLRQLLWRDLNRNSVNSVLKILRKMDWNDALLVSFMKDLFTSSWQVRFQYIGCLASVLSGLSLYHKDFAVAVVDNVIEDVRVGMERNDQTMNQRRLSTVKYLGLLYNYKLIESPVIFTTLYSLITFGVSLDCLNPSLIDPPTSLARIPLVCILLDTCGSYFDRGSRRKKLNIFVVYFQRYYWSKRMHPIFTPPKWAATNSITEQREKQEGEPHSPTTTIATGGDQLPPELEHFERIPFPDAVEQQFEETLCHLQMKPSTIRSLEEAEALVQSVERRYTQRMIQLMQSYGLSTHKGSSRTGVMETISEEDDLKLDEDDSDDEEEFFKGENGAGTNSRQRNGKMGEESGSESAGDDDEDEDTVTLAPDEDSDEIGVDEENEDNEDGEDDAEEEEGEEDEMVRLGLRPKYMKCPEDDEFVAELERMTAEAIMPGAGVPAGPAATVTSTAIPGTASLLPSLESLGVGAAAARKAAARSAAAQTQSTAENIIAALESTTPRIPTAPLNSDLTGSMPTTPKDQVEPPSVVQFSLVVRRPGGGGSGGNSCVGGGASRPRLVPLTVPRSVPFAARLLRIEAEEREEKARLKERVLEMHKAQKEADETNCLNSDLLAQIPSNVNRDRWLKYNHPKRAPDAEAVFGTSSVSLPPPPSYVNYRTFQGEKAKESESERCEQECVRWFSQCVASIASSYSFLLQTCSNPPRRGGRLRSKDDRTAEQSKTPQLKTPSPSSPPSTTPHTFPTVIRTHMLNLCNLLDSPSLSLTSPFATPTPYHSLCHRSFNHSLICTRAVRINGKGMRQW</sequence>
<protein>
    <submittedName>
        <fullName evidence="3 5">Regulator of nonsense transcripts 2</fullName>
    </submittedName>
</protein>
<dbReference type="PANTHER" id="PTHR12839:SF7">
    <property type="entry name" value="REGULATOR OF NONSENSE TRANSCRIPTS 2"/>
    <property type="match status" value="1"/>
</dbReference>